<name>A0ABW6J6U8_STRWE</name>
<accession>A0ABW6J6U8</accession>
<dbReference type="InterPro" id="IPR008949">
    <property type="entry name" value="Isoprenoid_synthase_dom_sf"/>
</dbReference>
<dbReference type="Proteomes" id="UP001600424">
    <property type="component" value="Unassembled WGS sequence"/>
</dbReference>
<dbReference type="InterPro" id="IPR002060">
    <property type="entry name" value="Squ/phyt_synthse"/>
</dbReference>
<dbReference type="PANTHER" id="PTHR31480">
    <property type="entry name" value="BIFUNCTIONAL LYCOPENE CYCLASE/PHYTOENE SYNTHASE"/>
    <property type="match status" value="1"/>
</dbReference>
<reference evidence="1 2" key="1">
    <citation type="submission" date="2024-09" db="EMBL/GenBank/DDBJ databases">
        <title>The Natural Products Discovery Center: Release of the First 8490 Sequenced Strains for Exploring Actinobacteria Biosynthetic Diversity.</title>
        <authorList>
            <person name="Kalkreuter E."/>
            <person name="Kautsar S.A."/>
            <person name="Yang D."/>
            <person name="Bader C.D."/>
            <person name="Teijaro C.N."/>
            <person name="Fluegel L."/>
            <person name="Davis C.M."/>
            <person name="Simpson J.R."/>
            <person name="Lauterbach L."/>
            <person name="Steele A.D."/>
            <person name="Gui C."/>
            <person name="Meng S."/>
            <person name="Li G."/>
            <person name="Viehrig K."/>
            <person name="Ye F."/>
            <person name="Su P."/>
            <person name="Kiefer A.F."/>
            <person name="Nichols A."/>
            <person name="Cepeda A.J."/>
            <person name="Yan W."/>
            <person name="Fan B."/>
            <person name="Jiang Y."/>
            <person name="Adhikari A."/>
            <person name="Zheng C.-J."/>
            <person name="Schuster L."/>
            <person name="Cowan T.M."/>
            <person name="Smanski M.J."/>
            <person name="Chevrette M.G."/>
            <person name="De Carvalho L.P.S."/>
            <person name="Shen B."/>
        </authorList>
    </citation>
    <scope>NUCLEOTIDE SEQUENCE [LARGE SCALE GENOMIC DNA]</scope>
    <source>
        <strain evidence="1 2">NPDC056472</strain>
    </source>
</reference>
<proteinExistence type="predicted"/>
<keyword evidence="2" id="KW-1185">Reference proteome</keyword>
<organism evidence="1 2">
    <name type="scientific">Streptomyces wedmorensis</name>
    <dbReference type="NCBI Taxonomy" id="43759"/>
    <lineage>
        <taxon>Bacteria</taxon>
        <taxon>Bacillati</taxon>
        <taxon>Actinomycetota</taxon>
        <taxon>Actinomycetes</taxon>
        <taxon>Kitasatosporales</taxon>
        <taxon>Streptomycetaceae</taxon>
        <taxon>Streptomyces</taxon>
    </lineage>
</organism>
<dbReference type="Pfam" id="PF00494">
    <property type="entry name" value="SQS_PSY"/>
    <property type="match status" value="1"/>
</dbReference>
<sequence>MWERVLDRADVHDPEARQGYTAQLQAVRRFAPAEYLAARLLLPSPVQPDIVALVAFMHETDDRIDRGLRQEREAALRRWRDLTSEALTSGASSQPVLQTLAWTVRRHPGLHGRIGAFLDGAVKEVRWERFGSEAEVERYIEDYSLPALMLSMCLLAPAAAAAAADFERACLALITAMQRLDFLEDIAEDVQEGRIGISDEALARHGLTAADLGPEAAGTAPVAALVAGQAATAGVYLEAARPIAALAATEYRPFLRAVLRVQEARSAAVLKAGASLVAHPCRPSAARCGAALIREMVRRNNLWKRGDTQGSCVKRGSQ</sequence>
<protein>
    <submittedName>
        <fullName evidence="1">Squalene/phytoene synthase family protein</fullName>
    </submittedName>
</protein>
<dbReference type="Gene3D" id="1.10.600.10">
    <property type="entry name" value="Farnesyl Diphosphate Synthase"/>
    <property type="match status" value="1"/>
</dbReference>
<dbReference type="SUPFAM" id="SSF48576">
    <property type="entry name" value="Terpenoid synthases"/>
    <property type="match status" value="1"/>
</dbReference>
<comment type="caution">
    <text evidence="1">The sequence shown here is derived from an EMBL/GenBank/DDBJ whole genome shotgun (WGS) entry which is preliminary data.</text>
</comment>
<dbReference type="EMBL" id="JBHTRV010000059">
    <property type="protein sequence ID" value="MFE5985661.1"/>
    <property type="molecule type" value="Genomic_DNA"/>
</dbReference>
<evidence type="ECO:0000313" key="2">
    <source>
        <dbReference type="Proteomes" id="UP001600424"/>
    </source>
</evidence>
<dbReference type="RefSeq" id="WP_386255310.1">
    <property type="nucleotide sequence ID" value="NZ_JBHTRV010000059.1"/>
</dbReference>
<gene>
    <name evidence="1" type="ORF">ACFQ63_39040</name>
</gene>
<evidence type="ECO:0000313" key="1">
    <source>
        <dbReference type="EMBL" id="MFE5985661.1"/>
    </source>
</evidence>